<dbReference type="EMBL" id="BAAADM010000002">
    <property type="protein sequence ID" value="GAA0428372.1"/>
    <property type="molecule type" value="Genomic_DNA"/>
</dbReference>
<name>A0ABP3IV82_9BACI</name>
<accession>A0ABP3IV82</accession>
<sequence length="54" mass="6245">MLFYGANFKYETSPHPGTEGDMLGIIEFLKYDGGIGKWYYLMRIKKEAYDAPFA</sequence>
<reference evidence="2" key="1">
    <citation type="journal article" date="2019" name="Int. J. Syst. Evol. Microbiol.">
        <title>The Global Catalogue of Microorganisms (GCM) 10K type strain sequencing project: providing services to taxonomists for standard genome sequencing and annotation.</title>
        <authorList>
            <consortium name="The Broad Institute Genomics Platform"/>
            <consortium name="The Broad Institute Genome Sequencing Center for Infectious Disease"/>
            <person name="Wu L."/>
            <person name="Ma J."/>
        </authorList>
    </citation>
    <scope>NUCLEOTIDE SEQUENCE [LARGE SCALE GENOMIC DNA]</scope>
    <source>
        <strain evidence="2">JCM 12149</strain>
    </source>
</reference>
<keyword evidence="2" id="KW-1185">Reference proteome</keyword>
<dbReference type="Proteomes" id="UP001501459">
    <property type="component" value="Unassembled WGS sequence"/>
</dbReference>
<protein>
    <submittedName>
        <fullName evidence="1">Uncharacterized protein</fullName>
    </submittedName>
</protein>
<proteinExistence type="predicted"/>
<organism evidence="1 2">
    <name type="scientific">Lentibacillus halophilus</name>
    <dbReference type="NCBI Taxonomy" id="295065"/>
    <lineage>
        <taxon>Bacteria</taxon>
        <taxon>Bacillati</taxon>
        <taxon>Bacillota</taxon>
        <taxon>Bacilli</taxon>
        <taxon>Bacillales</taxon>
        <taxon>Bacillaceae</taxon>
        <taxon>Lentibacillus</taxon>
    </lineage>
</organism>
<gene>
    <name evidence="1" type="ORF">GCM10008983_00820</name>
</gene>
<evidence type="ECO:0000313" key="2">
    <source>
        <dbReference type="Proteomes" id="UP001501459"/>
    </source>
</evidence>
<comment type="caution">
    <text evidence="1">The sequence shown here is derived from an EMBL/GenBank/DDBJ whole genome shotgun (WGS) entry which is preliminary data.</text>
</comment>
<evidence type="ECO:0000313" key="1">
    <source>
        <dbReference type="EMBL" id="GAA0428372.1"/>
    </source>
</evidence>